<dbReference type="GO" id="GO:0003913">
    <property type="term" value="F:DNA photolyase activity"/>
    <property type="evidence" value="ECO:0007669"/>
    <property type="project" value="TreeGrafter"/>
</dbReference>
<evidence type="ECO:0000313" key="1">
    <source>
        <dbReference type="EMBL" id="KDO03677.1"/>
    </source>
</evidence>
<dbReference type="PANTHER" id="PTHR37822">
    <property type="entry name" value="SPORE PHOTOPRODUCT LYASE-RELATED"/>
    <property type="match status" value="1"/>
</dbReference>
<keyword evidence="1" id="KW-0456">Lyase</keyword>
<protein>
    <submittedName>
        <fullName evidence="1">Spore photoproduct lyase family protein</fullName>
    </submittedName>
</protein>
<dbReference type="GO" id="GO:0042601">
    <property type="term" value="C:endospore-forming forespore"/>
    <property type="evidence" value="ECO:0007669"/>
    <property type="project" value="TreeGrafter"/>
</dbReference>
<keyword evidence="2" id="KW-1185">Reference proteome</keyword>
<dbReference type="Pfam" id="PF20903">
    <property type="entry name" value="SPL"/>
    <property type="match status" value="1"/>
</dbReference>
<dbReference type="Proteomes" id="UP000027161">
    <property type="component" value="Unassembled WGS sequence"/>
</dbReference>
<organism evidence="1 2">
    <name type="scientific">Rickettsia tamurae subsp. buchneri</name>
    <dbReference type="NCBI Taxonomy" id="1462938"/>
    <lineage>
        <taxon>Bacteria</taxon>
        <taxon>Pseudomonadati</taxon>
        <taxon>Pseudomonadota</taxon>
        <taxon>Alphaproteobacteria</taxon>
        <taxon>Rickettsiales</taxon>
        <taxon>Rickettsiaceae</taxon>
        <taxon>Rickettsieae</taxon>
        <taxon>Rickettsia</taxon>
        <taxon>spotted fever group</taxon>
    </lineage>
</organism>
<proteinExistence type="predicted"/>
<accession>A0A8E0WN16</accession>
<name>A0A8E0WN16_9RICK</name>
<dbReference type="GO" id="GO:1904047">
    <property type="term" value="F:S-adenosyl-L-methionine binding"/>
    <property type="evidence" value="ECO:0007669"/>
    <property type="project" value="TreeGrafter"/>
</dbReference>
<comment type="caution">
    <text evidence="1">The sequence shown here is derived from an EMBL/GenBank/DDBJ whole genome shotgun (WGS) entry which is preliminary data.</text>
</comment>
<evidence type="ECO:0000313" key="2">
    <source>
        <dbReference type="Proteomes" id="UP000027161"/>
    </source>
</evidence>
<dbReference type="AlphaFoldDB" id="A0A8E0WN16"/>
<dbReference type="PANTHER" id="PTHR37822:SF2">
    <property type="entry name" value="SPORE PHOTOPRODUCT LYASE"/>
    <property type="match status" value="1"/>
</dbReference>
<gene>
    <name evidence="1" type="ORF">REISMN_00435</name>
</gene>
<sequence length="135" mass="16057">MSPIIERIKAVNIFIEAGYEVHLNFSPIIAYEGWLTEYAKLFEDLDQYINNQYKPFIKAECIFLTHNDKQHERNIASNRLESEALIWQPNIQENKVSEYGSKAVRYKAGIKSNLIQRWNVLHNRLIPWNQIQYIF</sequence>
<dbReference type="EMBL" id="JFKF01000011">
    <property type="protein sequence ID" value="KDO03677.1"/>
    <property type="molecule type" value="Genomic_DNA"/>
</dbReference>
<dbReference type="Gene3D" id="3.80.30.30">
    <property type="match status" value="1"/>
</dbReference>
<dbReference type="GO" id="GO:0051539">
    <property type="term" value="F:4 iron, 4 sulfur cluster binding"/>
    <property type="evidence" value="ECO:0007669"/>
    <property type="project" value="TreeGrafter"/>
</dbReference>
<reference evidence="1 2" key="1">
    <citation type="submission" date="2014-02" db="EMBL/GenBank/DDBJ databases">
        <title>Draft genome sequence of Rickettsia buchneri sp. nov. ISO7T.</title>
        <authorList>
            <person name="Felsheim R.F."/>
            <person name="Kurtti T.J."/>
            <person name="Munderloh U.G."/>
        </authorList>
    </citation>
    <scope>NUCLEOTIDE SEQUENCE [LARGE SCALE GENOMIC DNA]</scope>
    <source>
        <strain evidence="1 2">ISO7</strain>
    </source>
</reference>
<dbReference type="InterPro" id="IPR049539">
    <property type="entry name" value="SPL"/>
</dbReference>